<evidence type="ECO:0000256" key="1">
    <source>
        <dbReference type="SAM" id="Phobius"/>
    </source>
</evidence>
<accession>A0ABQ6G7N2</accession>
<organism evidence="2 3">
    <name type="scientific">Paenibacillus glycanilyticus</name>
    <dbReference type="NCBI Taxonomy" id="126569"/>
    <lineage>
        <taxon>Bacteria</taxon>
        <taxon>Bacillati</taxon>
        <taxon>Bacillota</taxon>
        <taxon>Bacilli</taxon>
        <taxon>Bacillales</taxon>
        <taxon>Paenibacillaceae</taxon>
        <taxon>Paenibacillus</taxon>
    </lineage>
</organism>
<dbReference type="Proteomes" id="UP001157114">
    <property type="component" value="Unassembled WGS sequence"/>
</dbReference>
<proteinExistence type="predicted"/>
<name>A0ABQ6G7N2_9BACL</name>
<evidence type="ECO:0000313" key="2">
    <source>
        <dbReference type="EMBL" id="GLX66597.1"/>
    </source>
</evidence>
<dbReference type="RefSeq" id="WP_284237288.1">
    <property type="nucleotide sequence ID" value="NZ_BSSQ01000003.1"/>
</dbReference>
<comment type="caution">
    <text evidence="2">The sequence shown here is derived from an EMBL/GenBank/DDBJ whole genome shotgun (WGS) entry which is preliminary data.</text>
</comment>
<sequence length="111" mass="13022">MKNSINKYLYRTGLAIAASYAIYIILTGLFEKPKYLLLVYNRTINYDVPIEGLEDPKHRINIVTNGMPEIEERVNISSAPLYVLIREKKHDIEFVTDKIDKLNDFLKYEIR</sequence>
<gene>
    <name evidence="2" type="ORF">MU1_09410</name>
</gene>
<keyword evidence="1" id="KW-0472">Membrane</keyword>
<keyword evidence="3" id="KW-1185">Reference proteome</keyword>
<keyword evidence="1" id="KW-1133">Transmembrane helix</keyword>
<reference evidence="2 3" key="1">
    <citation type="submission" date="2023-03" db="EMBL/GenBank/DDBJ databases">
        <title>Draft genome sequence of the bacteria which degrade cell wall of Tricholomamatutake.</title>
        <authorList>
            <person name="Konishi Y."/>
            <person name="Fukuta Y."/>
            <person name="Shirasaka N."/>
        </authorList>
    </citation>
    <scope>NUCLEOTIDE SEQUENCE [LARGE SCALE GENOMIC DNA]</scope>
    <source>
        <strain evidence="3">mu1</strain>
    </source>
</reference>
<protein>
    <submittedName>
        <fullName evidence="2">Uncharacterized protein</fullName>
    </submittedName>
</protein>
<evidence type="ECO:0000313" key="3">
    <source>
        <dbReference type="Proteomes" id="UP001157114"/>
    </source>
</evidence>
<keyword evidence="1" id="KW-0812">Transmembrane</keyword>
<feature type="transmembrane region" description="Helical" evidence="1">
    <location>
        <begin position="12"/>
        <end position="30"/>
    </location>
</feature>
<dbReference type="EMBL" id="BSSQ01000003">
    <property type="protein sequence ID" value="GLX66597.1"/>
    <property type="molecule type" value="Genomic_DNA"/>
</dbReference>